<organism evidence="1 2">
    <name type="scientific">Rhizobium fredii</name>
    <name type="common">Sinorhizobium fredii</name>
    <dbReference type="NCBI Taxonomy" id="380"/>
    <lineage>
        <taxon>Bacteria</taxon>
        <taxon>Pseudomonadati</taxon>
        <taxon>Pseudomonadota</taxon>
        <taxon>Alphaproteobacteria</taxon>
        <taxon>Hyphomicrobiales</taxon>
        <taxon>Rhizobiaceae</taxon>
        <taxon>Sinorhizobium/Ensifer group</taxon>
        <taxon>Sinorhizobium</taxon>
    </lineage>
</organism>
<sequence>MAFASSANSMTACHESRGMLHVKRLVGQADFFSRISNCPVVLLGSFGNRPVAVFLRALRLPDRELTTAA</sequence>
<dbReference type="EMBL" id="CP024310">
    <property type="protein sequence ID" value="AUX80246.1"/>
    <property type="molecule type" value="Genomic_DNA"/>
</dbReference>
<dbReference type="AlphaFoldDB" id="A0A2L0HFI9"/>
<evidence type="ECO:0000313" key="1">
    <source>
        <dbReference type="EMBL" id="AUX80246.1"/>
    </source>
</evidence>
<gene>
    <name evidence="1" type="ORF">NXT3_PC01090</name>
</gene>
<dbReference type="Proteomes" id="UP000239340">
    <property type="component" value="Plasmid pSfreNXT3c"/>
</dbReference>
<name>A0A2L0HFI9_RHIFR</name>
<proteinExistence type="predicted"/>
<accession>A0A2L0HFI9</accession>
<keyword evidence="1" id="KW-0614">Plasmid</keyword>
<protein>
    <submittedName>
        <fullName evidence="1">Uncharacterized protein</fullName>
    </submittedName>
</protein>
<evidence type="ECO:0000313" key="2">
    <source>
        <dbReference type="Proteomes" id="UP000239340"/>
    </source>
</evidence>
<reference evidence="1 2" key="1">
    <citation type="submission" date="2017-10" db="EMBL/GenBank/DDBJ databases">
        <title>Analysis of the genome sequences of Rhizobium populations associated to common bean (phaseolus vulgaris).</title>
        <authorList>
            <person name="Bustos P."/>
            <person name="Santamaria R.I."/>
            <person name="Miranda-Sanchez F."/>
            <person name="Perez-Carrascal O."/>
            <person name="Juarez S."/>
            <person name="Lozano L."/>
            <person name="Martinez-Flores I."/>
            <person name="Vinuesa P."/>
            <person name="Martinez-Romero E."/>
            <person name="Cevallos M.A."/>
            <person name="Romero D."/>
            <person name="Davila G."/>
            <person name="Gonzalez V."/>
        </authorList>
    </citation>
    <scope>NUCLEOTIDE SEQUENCE [LARGE SCALE GENOMIC DNA]</scope>
    <source>
        <strain evidence="1 2">NXT3</strain>
        <plasmid evidence="2">Plasmid psfrenxt3c</plasmid>
    </source>
</reference>
<geneLocation type="plasmid" evidence="2">
    <name>psfrenxt3c</name>
</geneLocation>